<protein>
    <submittedName>
        <fullName evidence="1">Uncharacterized protein</fullName>
    </submittedName>
</protein>
<accession>A0ACB6Z0Q2</accession>
<organism evidence="1 2">
    <name type="scientific">Thelephora ganbajun</name>
    <name type="common">Ganba fungus</name>
    <dbReference type="NCBI Taxonomy" id="370292"/>
    <lineage>
        <taxon>Eukaryota</taxon>
        <taxon>Fungi</taxon>
        <taxon>Dikarya</taxon>
        <taxon>Basidiomycota</taxon>
        <taxon>Agaricomycotina</taxon>
        <taxon>Agaricomycetes</taxon>
        <taxon>Thelephorales</taxon>
        <taxon>Thelephoraceae</taxon>
        <taxon>Thelephora</taxon>
    </lineage>
</organism>
<name>A0ACB6Z0Q2_THEGA</name>
<reference evidence="1" key="1">
    <citation type="submission" date="2019-10" db="EMBL/GenBank/DDBJ databases">
        <authorList>
            <consortium name="DOE Joint Genome Institute"/>
            <person name="Kuo A."/>
            <person name="Miyauchi S."/>
            <person name="Kiss E."/>
            <person name="Drula E."/>
            <person name="Kohler A."/>
            <person name="Sanchez-Garcia M."/>
            <person name="Andreopoulos B."/>
            <person name="Barry K.W."/>
            <person name="Bonito G."/>
            <person name="Buee M."/>
            <person name="Carver A."/>
            <person name="Chen C."/>
            <person name="Cichocki N."/>
            <person name="Clum A."/>
            <person name="Culley D."/>
            <person name="Crous P.W."/>
            <person name="Fauchery L."/>
            <person name="Girlanda M."/>
            <person name="Hayes R."/>
            <person name="Keri Z."/>
            <person name="Labutti K."/>
            <person name="Lipzen A."/>
            <person name="Lombard V."/>
            <person name="Magnuson J."/>
            <person name="Maillard F."/>
            <person name="Morin E."/>
            <person name="Murat C."/>
            <person name="Nolan M."/>
            <person name="Ohm R."/>
            <person name="Pangilinan J."/>
            <person name="Pereira M."/>
            <person name="Perotto S."/>
            <person name="Peter M."/>
            <person name="Riley R."/>
            <person name="Sitrit Y."/>
            <person name="Stielow B."/>
            <person name="Szollosi G."/>
            <person name="Zifcakova L."/>
            <person name="Stursova M."/>
            <person name="Spatafora J.W."/>
            <person name="Tedersoo L."/>
            <person name="Vaario L.-M."/>
            <person name="Yamada A."/>
            <person name="Yan M."/>
            <person name="Wang P."/>
            <person name="Xu J."/>
            <person name="Bruns T."/>
            <person name="Baldrian P."/>
            <person name="Vilgalys R."/>
            <person name="Henrissat B."/>
            <person name="Grigoriev I.V."/>
            <person name="Hibbett D."/>
            <person name="Nagy L.G."/>
            <person name="Martin F.M."/>
        </authorList>
    </citation>
    <scope>NUCLEOTIDE SEQUENCE</scope>
    <source>
        <strain evidence="1">P2</strain>
    </source>
</reference>
<evidence type="ECO:0000313" key="1">
    <source>
        <dbReference type="EMBL" id="KAF9643112.1"/>
    </source>
</evidence>
<evidence type="ECO:0000313" key="2">
    <source>
        <dbReference type="Proteomes" id="UP000886501"/>
    </source>
</evidence>
<reference evidence="1" key="2">
    <citation type="journal article" date="2020" name="Nat. Commun.">
        <title>Large-scale genome sequencing of mycorrhizal fungi provides insights into the early evolution of symbiotic traits.</title>
        <authorList>
            <person name="Miyauchi S."/>
            <person name="Kiss E."/>
            <person name="Kuo A."/>
            <person name="Drula E."/>
            <person name="Kohler A."/>
            <person name="Sanchez-Garcia M."/>
            <person name="Morin E."/>
            <person name="Andreopoulos B."/>
            <person name="Barry K.W."/>
            <person name="Bonito G."/>
            <person name="Buee M."/>
            <person name="Carver A."/>
            <person name="Chen C."/>
            <person name="Cichocki N."/>
            <person name="Clum A."/>
            <person name="Culley D."/>
            <person name="Crous P.W."/>
            <person name="Fauchery L."/>
            <person name="Girlanda M."/>
            <person name="Hayes R.D."/>
            <person name="Keri Z."/>
            <person name="LaButti K."/>
            <person name="Lipzen A."/>
            <person name="Lombard V."/>
            <person name="Magnuson J."/>
            <person name="Maillard F."/>
            <person name="Murat C."/>
            <person name="Nolan M."/>
            <person name="Ohm R.A."/>
            <person name="Pangilinan J."/>
            <person name="Pereira M.F."/>
            <person name="Perotto S."/>
            <person name="Peter M."/>
            <person name="Pfister S."/>
            <person name="Riley R."/>
            <person name="Sitrit Y."/>
            <person name="Stielow J.B."/>
            <person name="Szollosi G."/>
            <person name="Zifcakova L."/>
            <person name="Stursova M."/>
            <person name="Spatafora J.W."/>
            <person name="Tedersoo L."/>
            <person name="Vaario L.M."/>
            <person name="Yamada A."/>
            <person name="Yan M."/>
            <person name="Wang P."/>
            <person name="Xu J."/>
            <person name="Bruns T."/>
            <person name="Baldrian P."/>
            <person name="Vilgalys R."/>
            <person name="Dunand C."/>
            <person name="Henrissat B."/>
            <person name="Grigoriev I.V."/>
            <person name="Hibbett D."/>
            <person name="Nagy L.G."/>
            <person name="Martin F.M."/>
        </authorList>
    </citation>
    <scope>NUCLEOTIDE SEQUENCE</scope>
    <source>
        <strain evidence="1">P2</strain>
    </source>
</reference>
<sequence length="137" mass="15933">MTRWLKLLLSGVFKSSAVSALWPFGFLIFCLLTAFERHHVECRGWHRWHGGQEKIDFGTPPFLLGSCMFRWLYYITSVQTNRVTLPCPPHRAQETNSSLGKLTLLKKRPWTPSLDVERQFNLILSFLADDSHTTHCR</sequence>
<proteinExistence type="predicted"/>
<keyword evidence="2" id="KW-1185">Reference proteome</keyword>
<dbReference type="EMBL" id="MU118282">
    <property type="protein sequence ID" value="KAF9643112.1"/>
    <property type="molecule type" value="Genomic_DNA"/>
</dbReference>
<gene>
    <name evidence="1" type="ORF">BDM02DRAFT_1743995</name>
</gene>
<comment type="caution">
    <text evidence="1">The sequence shown here is derived from an EMBL/GenBank/DDBJ whole genome shotgun (WGS) entry which is preliminary data.</text>
</comment>
<dbReference type="Proteomes" id="UP000886501">
    <property type="component" value="Unassembled WGS sequence"/>
</dbReference>